<organism evidence="3 4">
    <name type="scientific">Cellulomonas edaphi</name>
    <dbReference type="NCBI Taxonomy" id="3053468"/>
    <lineage>
        <taxon>Bacteria</taxon>
        <taxon>Bacillati</taxon>
        <taxon>Actinomycetota</taxon>
        <taxon>Actinomycetes</taxon>
        <taxon>Micrococcales</taxon>
        <taxon>Cellulomonadaceae</taxon>
        <taxon>Cellulomonas</taxon>
    </lineage>
</organism>
<evidence type="ECO:0000313" key="4">
    <source>
        <dbReference type="Proteomes" id="UP001321453"/>
    </source>
</evidence>
<accession>A0ABT7S5A3</accession>
<dbReference type="Proteomes" id="UP001321453">
    <property type="component" value="Unassembled WGS sequence"/>
</dbReference>
<feature type="compositionally biased region" description="Low complexity" evidence="1">
    <location>
        <begin position="43"/>
        <end position="96"/>
    </location>
</feature>
<keyword evidence="2" id="KW-0812">Transmembrane</keyword>
<keyword evidence="4" id="KW-1185">Reference proteome</keyword>
<protein>
    <recommendedName>
        <fullName evidence="5">DUF4352 domain-containing protein</fullName>
    </recommendedName>
</protein>
<comment type="caution">
    <text evidence="3">The sequence shown here is derived from an EMBL/GenBank/DDBJ whole genome shotgun (WGS) entry which is preliminary data.</text>
</comment>
<feature type="region of interest" description="Disordered" evidence="1">
    <location>
        <begin position="179"/>
        <end position="198"/>
    </location>
</feature>
<feature type="transmembrane region" description="Helical" evidence="2">
    <location>
        <begin position="12"/>
        <end position="35"/>
    </location>
</feature>
<evidence type="ECO:0000313" key="3">
    <source>
        <dbReference type="EMBL" id="MDM7830694.1"/>
    </source>
</evidence>
<proteinExistence type="predicted"/>
<keyword evidence="2" id="KW-0472">Membrane</keyword>
<evidence type="ECO:0000256" key="1">
    <source>
        <dbReference type="SAM" id="MobiDB-lite"/>
    </source>
</evidence>
<reference evidence="3 4" key="1">
    <citation type="submission" date="2023-06" db="EMBL/GenBank/DDBJ databases">
        <title>Cellulomonas sp. MW9 Whole genome sequence.</title>
        <authorList>
            <person name="Park S."/>
        </authorList>
    </citation>
    <scope>NUCLEOTIDE SEQUENCE [LARGE SCALE GENOMIC DNA]</scope>
    <source>
        <strain evidence="3 4">MW9</strain>
    </source>
</reference>
<sequence>MTDDMPSGRRPLPYIIGGAAIVVALLAALAIAGPWRGDDQAEATPTGSLTPSSSASATPTSTPSPTASPTPSDEGPTSDAPTPSPSATSGPPASAVPVPPLGDKKPITPAPSQSASVGGVHVRLVALRAVTTAGTGVGEIAGPGVEAVVEVQNDRDTTLDLSEMSVAVYQGADGIPLSTVTSDPANAPAGDAAAGKTSRGTYRFAAGGKENRYAVVVALSTKTAPVVFQGVTLS</sequence>
<dbReference type="RefSeq" id="WP_289445854.1">
    <property type="nucleotide sequence ID" value="NZ_JAUCGR010000001.1"/>
</dbReference>
<name>A0ABT7S5A3_9CELL</name>
<gene>
    <name evidence="3" type="ORF">QRT05_05070</name>
</gene>
<feature type="region of interest" description="Disordered" evidence="1">
    <location>
        <begin position="38"/>
        <end position="118"/>
    </location>
</feature>
<dbReference type="EMBL" id="JAUCGR010000001">
    <property type="protein sequence ID" value="MDM7830694.1"/>
    <property type="molecule type" value="Genomic_DNA"/>
</dbReference>
<evidence type="ECO:0008006" key="5">
    <source>
        <dbReference type="Google" id="ProtNLM"/>
    </source>
</evidence>
<feature type="compositionally biased region" description="Low complexity" evidence="1">
    <location>
        <begin position="183"/>
        <end position="195"/>
    </location>
</feature>
<keyword evidence="2" id="KW-1133">Transmembrane helix</keyword>
<evidence type="ECO:0000256" key="2">
    <source>
        <dbReference type="SAM" id="Phobius"/>
    </source>
</evidence>